<reference evidence="2 3" key="1">
    <citation type="journal article" date="2020" name="ISME J.">
        <title>Uncovering the hidden diversity of litter-decomposition mechanisms in mushroom-forming fungi.</title>
        <authorList>
            <person name="Floudas D."/>
            <person name="Bentzer J."/>
            <person name="Ahren D."/>
            <person name="Johansson T."/>
            <person name="Persson P."/>
            <person name="Tunlid A."/>
        </authorList>
    </citation>
    <scope>NUCLEOTIDE SEQUENCE [LARGE SCALE GENOMIC DNA]</scope>
    <source>
        <strain evidence="2 3">CBS 661.87</strain>
    </source>
</reference>
<feature type="domain" description="Gylcosyl hydrolase 115 C-terminal" evidence="1">
    <location>
        <begin position="154"/>
        <end position="336"/>
    </location>
</feature>
<sequence length="343" mass="36019">MMDQTHIGYFYWQQPMANSMPPVSRLQTKKQALAGVMRIAPEGTLGAWPGDNPSQCAQGYNCPPPSIFLDNFDPIGNRYIDVGAGGPNPFTLTVSSNASWVSLSQTKGSVSPTAPEQRVFVGVKNWTSASKQQPLVVSVLFTADKYTVPATFEGFVEGGGSVSIEAAHTTRTTSISGVSWKVLPRYGRTDSAVTPWPHLANNEANFTAGAGPALEYDFYNFNTIGGSGNLTITTFVSPSFNAGEKDRPIGLAVQLDSQAAQALYFFPPAAPGGFPAAWGGNGGFAANGIISAVAKVTGVVPGPHTLKISMIEPAVVVQKIVIDAGGLKPSYLGPPESIVHLAS</sequence>
<dbReference type="Pfam" id="PF17829">
    <property type="entry name" value="GH115_C"/>
    <property type="match status" value="1"/>
</dbReference>
<comment type="caution">
    <text evidence="2">The sequence shown here is derived from an EMBL/GenBank/DDBJ whole genome shotgun (WGS) entry which is preliminary data.</text>
</comment>
<organism evidence="2 3">
    <name type="scientific">Tricholomella constricta</name>
    <dbReference type="NCBI Taxonomy" id="117010"/>
    <lineage>
        <taxon>Eukaryota</taxon>
        <taxon>Fungi</taxon>
        <taxon>Dikarya</taxon>
        <taxon>Basidiomycota</taxon>
        <taxon>Agaricomycotina</taxon>
        <taxon>Agaricomycetes</taxon>
        <taxon>Agaricomycetidae</taxon>
        <taxon>Agaricales</taxon>
        <taxon>Tricholomatineae</taxon>
        <taxon>Lyophyllaceae</taxon>
        <taxon>Tricholomella</taxon>
    </lineage>
</organism>
<evidence type="ECO:0000313" key="3">
    <source>
        <dbReference type="Proteomes" id="UP000565441"/>
    </source>
</evidence>
<dbReference type="AlphaFoldDB" id="A0A8H5H2P8"/>
<proteinExistence type="predicted"/>
<dbReference type="InterPro" id="IPR041437">
    <property type="entry name" value="GH115_C"/>
</dbReference>
<dbReference type="Gene3D" id="2.60.120.1620">
    <property type="match status" value="1"/>
</dbReference>
<dbReference type="EMBL" id="JAACJP010000033">
    <property type="protein sequence ID" value="KAF5375554.1"/>
    <property type="molecule type" value="Genomic_DNA"/>
</dbReference>
<dbReference type="Proteomes" id="UP000565441">
    <property type="component" value="Unassembled WGS sequence"/>
</dbReference>
<name>A0A8H5H2P8_9AGAR</name>
<accession>A0A8H5H2P8</accession>
<dbReference type="PANTHER" id="PTHR37842:SF2">
    <property type="entry name" value="GYLCOSYL HYDROLASE 115 C-TERMINAL DOMAIN-CONTAINING PROTEIN"/>
    <property type="match status" value="1"/>
</dbReference>
<evidence type="ECO:0000313" key="2">
    <source>
        <dbReference type="EMBL" id="KAF5375554.1"/>
    </source>
</evidence>
<dbReference type="OrthoDB" id="4849794at2759"/>
<dbReference type="PANTHER" id="PTHR37842">
    <property type="match status" value="1"/>
</dbReference>
<keyword evidence="3" id="KW-1185">Reference proteome</keyword>
<gene>
    <name evidence="2" type="ORF">D9615_009219</name>
</gene>
<evidence type="ECO:0000259" key="1">
    <source>
        <dbReference type="Pfam" id="PF17829"/>
    </source>
</evidence>
<protein>
    <recommendedName>
        <fullName evidence="1">Gylcosyl hydrolase 115 C-terminal domain-containing protein</fullName>
    </recommendedName>
</protein>